<dbReference type="Proteomes" id="UP001148629">
    <property type="component" value="Unassembled WGS sequence"/>
</dbReference>
<reference evidence="1" key="1">
    <citation type="submission" date="2022-08" db="EMBL/GenBank/DDBJ databases">
        <title>Genome Sequence of Fusarium decemcellulare.</title>
        <authorList>
            <person name="Buettner E."/>
        </authorList>
    </citation>
    <scope>NUCLEOTIDE SEQUENCE</scope>
    <source>
        <strain evidence="1">Babe19</strain>
    </source>
</reference>
<evidence type="ECO:0000313" key="2">
    <source>
        <dbReference type="Proteomes" id="UP001148629"/>
    </source>
</evidence>
<name>A0ACC1ST93_9HYPO</name>
<protein>
    <submittedName>
        <fullName evidence="1">Uncharacterized protein</fullName>
    </submittedName>
</protein>
<gene>
    <name evidence="1" type="ORF">NM208_g2399</name>
</gene>
<evidence type="ECO:0000313" key="1">
    <source>
        <dbReference type="EMBL" id="KAJ3545676.1"/>
    </source>
</evidence>
<keyword evidence="2" id="KW-1185">Reference proteome</keyword>
<accession>A0ACC1ST93</accession>
<organism evidence="1 2">
    <name type="scientific">Fusarium decemcellulare</name>
    <dbReference type="NCBI Taxonomy" id="57161"/>
    <lineage>
        <taxon>Eukaryota</taxon>
        <taxon>Fungi</taxon>
        <taxon>Dikarya</taxon>
        <taxon>Ascomycota</taxon>
        <taxon>Pezizomycotina</taxon>
        <taxon>Sordariomycetes</taxon>
        <taxon>Hypocreomycetidae</taxon>
        <taxon>Hypocreales</taxon>
        <taxon>Nectriaceae</taxon>
        <taxon>Fusarium</taxon>
        <taxon>Fusarium decemcellulare species complex</taxon>
    </lineage>
</organism>
<dbReference type="EMBL" id="JANRMS010000142">
    <property type="protein sequence ID" value="KAJ3545676.1"/>
    <property type="molecule type" value="Genomic_DNA"/>
</dbReference>
<proteinExistence type="predicted"/>
<sequence>MAPTPEVYHFAQTRSVPNSKLPVLVYRDVLPRPHNEKTIEEFLERNQWLKGGAWGPVPRHHFHPNSHECYGIVPTYLRSPSKKFLAVFQGTSTLLIGVGPLEDPADGQQVHLRAGDLIVLPAGVAEMEERVL</sequence>
<comment type="caution">
    <text evidence="1">The sequence shown here is derived from an EMBL/GenBank/DDBJ whole genome shotgun (WGS) entry which is preliminary data.</text>
</comment>